<protein>
    <recommendedName>
        <fullName evidence="3">Integrase zinc-binding domain-containing protein</fullName>
    </recommendedName>
</protein>
<dbReference type="PANTHER" id="PTHR37984">
    <property type="entry name" value="PROTEIN CBG26694"/>
    <property type="match status" value="1"/>
</dbReference>
<dbReference type="PANTHER" id="PTHR37984:SF5">
    <property type="entry name" value="PROTEIN NYNRIN-LIKE"/>
    <property type="match status" value="1"/>
</dbReference>
<comment type="caution">
    <text evidence="1">The sequence shown here is derived from an EMBL/GenBank/DDBJ whole genome shotgun (WGS) entry which is preliminary data.</text>
</comment>
<dbReference type="OrthoDB" id="6433871at2759"/>
<sequence>MSDSFEQHLRDLEAVFKRLQQFNLNANRDKCNFACTCVKYLGHWITSHGLEADAGKVSFKELREEKLKDDELRKIIECFEKDNKDEDYVNWTSRGYLMNQGVLYRFSPDSESEEAQLVVPSHERKRVLDEFHGAPTAGHYGTEGTYHRVTTISL</sequence>
<accession>A0A4Y2PCV7</accession>
<dbReference type="InterPro" id="IPR043128">
    <property type="entry name" value="Rev_trsase/Diguanyl_cyclase"/>
</dbReference>
<dbReference type="Gene3D" id="1.10.340.70">
    <property type="match status" value="1"/>
</dbReference>
<evidence type="ECO:0000313" key="2">
    <source>
        <dbReference type="Proteomes" id="UP000499080"/>
    </source>
</evidence>
<dbReference type="InterPro" id="IPR050951">
    <property type="entry name" value="Retrovirus_Pol_polyprotein"/>
</dbReference>
<gene>
    <name evidence="1" type="ORF">AVEN_168894_1</name>
</gene>
<dbReference type="EMBL" id="BGPR01010849">
    <property type="protein sequence ID" value="GBN48310.1"/>
    <property type="molecule type" value="Genomic_DNA"/>
</dbReference>
<evidence type="ECO:0000313" key="1">
    <source>
        <dbReference type="EMBL" id="GBN48310.1"/>
    </source>
</evidence>
<reference evidence="1 2" key="1">
    <citation type="journal article" date="2019" name="Sci. Rep.">
        <title>Orb-weaving spider Araneus ventricosus genome elucidates the spidroin gene catalogue.</title>
        <authorList>
            <person name="Kono N."/>
            <person name="Nakamura H."/>
            <person name="Ohtoshi R."/>
            <person name="Moran D.A.P."/>
            <person name="Shinohara A."/>
            <person name="Yoshida Y."/>
            <person name="Fujiwara M."/>
            <person name="Mori M."/>
            <person name="Tomita M."/>
            <person name="Arakawa K."/>
        </authorList>
    </citation>
    <scope>NUCLEOTIDE SEQUENCE [LARGE SCALE GENOMIC DNA]</scope>
</reference>
<dbReference type="SUPFAM" id="SSF56672">
    <property type="entry name" value="DNA/RNA polymerases"/>
    <property type="match status" value="1"/>
</dbReference>
<dbReference type="Proteomes" id="UP000499080">
    <property type="component" value="Unassembled WGS sequence"/>
</dbReference>
<dbReference type="Gene3D" id="3.30.70.270">
    <property type="match status" value="1"/>
</dbReference>
<proteinExistence type="predicted"/>
<dbReference type="GO" id="GO:0071897">
    <property type="term" value="P:DNA biosynthetic process"/>
    <property type="evidence" value="ECO:0007669"/>
    <property type="project" value="UniProtKB-ARBA"/>
</dbReference>
<name>A0A4Y2PCV7_ARAVE</name>
<organism evidence="1 2">
    <name type="scientific">Araneus ventricosus</name>
    <name type="common">Orbweaver spider</name>
    <name type="synonym">Epeira ventricosa</name>
    <dbReference type="NCBI Taxonomy" id="182803"/>
    <lineage>
        <taxon>Eukaryota</taxon>
        <taxon>Metazoa</taxon>
        <taxon>Ecdysozoa</taxon>
        <taxon>Arthropoda</taxon>
        <taxon>Chelicerata</taxon>
        <taxon>Arachnida</taxon>
        <taxon>Araneae</taxon>
        <taxon>Araneomorphae</taxon>
        <taxon>Entelegynae</taxon>
        <taxon>Araneoidea</taxon>
        <taxon>Araneidae</taxon>
        <taxon>Araneus</taxon>
    </lineage>
</organism>
<keyword evidence="2" id="KW-1185">Reference proteome</keyword>
<dbReference type="AlphaFoldDB" id="A0A4Y2PCV7"/>
<dbReference type="InterPro" id="IPR043502">
    <property type="entry name" value="DNA/RNA_pol_sf"/>
</dbReference>
<evidence type="ECO:0008006" key="3">
    <source>
        <dbReference type="Google" id="ProtNLM"/>
    </source>
</evidence>